<comment type="subcellular location">
    <subcellularLocation>
        <location evidence="1">Membrane</location>
    </subcellularLocation>
</comment>
<protein>
    <recommendedName>
        <fullName evidence="5">SUN domain-containing protein</fullName>
    </recommendedName>
</protein>
<dbReference type="AlphaFoldDB" id="A0AAV1JFT9"/>
<accession>A0AAV1JFT9</accession>
<dbReference type="SUPFAM" id="SSF49785">
    <property type="entry name" value="Galactose-binding domain-like"/>
    <property type="match status" value="1"/>
</dbReference>
<dbReference type="InterPro" id="IPR045119">
    <property type="entry name" value="SUN1-5"/>
</dbReference>
<dbReference type="EMBL" id="CAVLEF010000009">
    <property type="protein sequence ID" value="CAK1547108.1"/>
    <property type="molecule type" value="Genomic_DNA"/>
</dbReference>
<evidence type="ECO:0000256" key="1">
    <source>
        <dbReference type="ARBA" id="ARBA00004370"/>
    </source>
</evidence>
<evidence type="ECO:0000313" key="7">
    <source>
        <dbReference type="Proteomes" id="UP001497472"/>
    </source>
</evidence>
<dbReference type="Pfam" id="PF07738">
    <property type="entry name" value="Sad1_UNC"/>
    <property type="match status" value="1"/>
</dbReference>
<evidence type="ECO:0000259" key="5">
    <source>
        <dbReference type="PROSITE" id="PS51469"/>
    </source>
</evidence>
<sequence length="265" mass="30235">MSQNSFIPPWCSGRVSERRKPRKLSHRELKSFRPLWENITKHETEDRRHQGVKERNIQREKLKVFILLLFIAGSGCYIIRERIPTSEIEKLLTQTKLAWTNRNAIGSYIAGARAVKGSTTSEWGGRLGLWGIIPLWRASPPPETILALRQPTPSDCWPFSGSSGELIIHVPHSIQVDNISLEHIRPDTARSAPKDFVVYGILENGTWTKATDGTYRHNKPAKQYFSLDNCSAPLKSIVFQVLSNYGNPKYTCVYRVHLYSRHIDG</sequence>
<dbReference type="GO" id="GO:0016020">
    <property type="term" value="C:membrane"/>
    <property type="evidence" value="ECO:0007669"/>
    <property type="project" value="UniProtKB-SubCell"/>
</dbReference>
<keyword evidence="7" id="KW-1185">Reference proteome</keyword>
<evidence type="ECO:0000256" key="3">
    <source>
        <dbReference type="ARBA" id="ARBA00022989"/>
    </source>
</evidence>
<evidence type="ECO:0000313" key="6">
    <source>
        <dbReference type="EMBL" id="CAK1547108.1"/>
    </source>
</evidence>
<feature type="domain" description="SUN" evidence="5">
    <location>
        <begin position="111"/>
        <end position="263"/>
    </location>
</feature>
<dbReference type="GO" id="GO:0005635">
    <property type="term" value="C:nuclear envelope"/>
    <property type="evidence" value="ECO:0007669"/>
    <property type="project" value="TreeGrafter"/>
</dbReference>
<reference evidence="6 7" key="1">
    <citation type="submission" date="2023-11" db="EMBL/GenBank/DDBJ databases">
        <authorList>
            <person name="Okamura Y."/>
        </authorList>
    </citation>
    <scope>NUCLEOTIDE SEQUENCE [LARGE SCALE GENOMIC DNA]</scope>
</reference>
<name>A0AAV1JFT9_9NEOP</name>
<dbReference type="Gene3D" id="2.60.120.260">
    <property type="entry name" value="Galactose-binding domain-like"/>
    <property type="match status" value="1"/>
</dbReference>
<dbReference type="PANTHER" id="PTHR12911:SF8">
    <property type="entry name" value="KLAROID PROTEIN-RELATED"/>
    <property type="match status" value="1"/>
</dbReference>
<keyword evidence="2" id="KW-0812">Transmembrane</keyword>
<dbReference type="PANTHER" id="PTHR12911">
    <property type="entry name" value="SAD1/UNC-84-LIKE PROTEIN-RELATED"/>
    <property type="match status" value="1"/>
</dbReference>
<dbReference type="Proteomes" id="UP001497472">
    <property type="component" value="Unassembled WGS sequence"/>
</dbReference>
<comment type="caution">
    <text evidence="6">The sequence shown here is derived from an EMBL/GenBank/DDBJ whole genome shotgun (WGS) entry which is preliminary data.</text>
</comment>
<dbReference type="PROSITE" id="PS51469">
    <property type="entry name" value="SUN"/>
    <property type="match status" value="1"/>
</dbReference>
<proteinExistence type="predicted"/>
<keyword evidence="4" id="KW-0472">Membrane</keyword>
<dbReference type="InterPro" id="IPR012919">
    <property type="entry name" value="SUN_dom"/>
</dbReference>
<dbReference type="InterPro" id="IPR008979">
    <property type="entry name" value="Galactose-bd-like_sf"/>
</dbReference>
<organism evidence="6 7">
    <name type="scientific">Leptosia nina</name>
    <dbReference type="NCBI Taxonomy" id="320188"/>
    <lineage>
        <taxon>Eukaryota</taxon>
        <taxon>Metazoa</taxon>
        <taxon>Ecdysozoa</taxon>
        <taxon>Arthropoda</taxon>
        <taxon>Hexapoda</taxon>
        <taxon>Insecta</taxon>
        <taxon>Pterygota</taxon>
        <taxon>Neoptera</taxon>
        <taxon>Endopterygota</taxon>
        <taxon>Lepidoptera</taxon>
        <taxon>Glossata</taxon>
        <taxon>Ditrysia</taxon>
        <taxon>Papilionoidea</taxon>
        <taxon>Pieridae</taxon>
        <taxon>Pierinae</taxon>
        <taxon>Leptosia</taxon>
    </lineage>
</organism>
<evidence type="ECO:0000256" key="2">
    <source>
        <dbReference type="ARBA" id="ARBA00022692"/>
    </source>
</evidence>
<gene>
    <name evidence="6" type="ORF">LNINA_LOCUS6604</name>
</gene>
<evidence type="ECO:0000256" key="4">
    <source>
        <dbReference type="ARBA" id="ARBA00023136"/>
    </source>
</evidence>
<keyword evidence="3" id="KW-1133">Transmembrane helix</keyword>
<dbReference type="GO" id="GO:0043495">
    <property type="term" value="F:protein-membrane adaptor activity"/>
    <property type="evidence" value="ECO:0007669"/>
    <property type="project" value="TreeGrafter"/>
</dbReference>